<evidence type="ECO:0000313" key="3">
    <source>
        <dbReference type="Proteomes" id="UP000318065"/>
    </source>
</evidence>
<dbReference type="AlphaFoldDB" id="A0A510HI24"/>
<feature type="transmembrane region" description="Helical" evidence="1">
    <location>
        <begin position="119"/>
        <end position="140"/>
    </location>
</feature>
<proteinExistence type="predicted"/>
<accession>A0A510HI24</accession>
<dbReference type="OrthoDB" id="162726at2"/>
<gene>
    <name evidence="2" type="ORF">RxyAA322_14750</name>
</gene>
<evidence type="ECO:0000256" key="1">
    <source>
        <dbReference type="SAM" id="Phobius"/>
    </source>
</evidence>
<keyword evidence="1" id="KW-0472">Membrane</keyword>
<dbReference type="EMBL" id="AP019791">
    <property type="protein sequence ID" value="BBL79621.1"/>
    <property type="molecule type" value="Genomic_DNA"/>
</dbReference>
<feature type="transmembrane region" description="Helical" evidence="1">
    <location>
        <begin position="146"/>
        <end position="165"/>
    </location>
</feature>
<dbReference type="Pfam" id="PF19928">
    <property type="entry name" value="DUF6391"/>
    <property type="match status" value="1"/>
</dbReference>
<reference evidence="2" key="1">
    <citation type="journal article" date="2019" name="Microbiol. Resour. Announc.">
        <title>Complete Genome Sequence of Rubrobacter xylanophilus Strain AA3-22, Isolated from Arima Onsen in Japan.</title>
        <authorList>
            <person name="Tomariguchi N."/>
            <person name="Miyazaki K."/>
        </authorList>
    </citation>
    <scope>NUCLEOTIDE SEQUENCE [LARGE SCALE GENOMIC DNA]</scope>
    <source>
        <strain evidence="2">AA3-22</strain>
    </source>
</reference>
<feature type="transmembrane region" description="Helical" evidence="1">
    <location>
        <begin position="6"/>
        <end position="37"/>
    </location>
</feature>
<organism evidence="2 3">
    <name type="scientific">Rubrobacter xylanophilus</name>
    <dbReference type="NCBI Taxonomy" id="49319"/>
    <lineage>
        <taxon>Bacteria</taxon>
        <taxon>Bacillati</taxon>
        <taxon>Actinomycetota</taxon>
        <taxon>Rubrobacteria</taxon>
        <taxon>Rubrobacterales</taxon>
        <taxon>Rubrobacteraceae</taxon>
        <taxon>Rubrobacter</taxon>
    </lineage>
</organism>
<keyword evidence="1" id="KW-1133">Transmembrane helix</keyword>
<evidence type="ECO:0000313" key="2">
    <source>
        <dbReference type="EMBL" id="BBL79621.1"/>
    </source>
</evidence>
<dbReference type="Proteomes" id="UP000318065">
    <property type="component" value="Chromosome"/>
</dbReference>
<protein>
    <submittedName>
        <fullName evidence="2">Uncharacterized protein</fullName>
    </submittedName>
</protein>
<keyword evidence="3" id="KW-1185">Reference proteome</keyword>
<name>A0A510HI24_9ACTN</name>
<sequence>MDVALVFVFAVAVFVVFTLFLLPIIFSLQALGSLFVYPRQLAAMFGNKILRRNHALEHATIAVLMEREPRRRFNGFSTDEGFFVQGVRSLEEVDEAAREALRRLRAGERGLAVHRNCGTTIVAANLLAAVFFLGALGAGLYLGGSWLYLLIVAGLVLAFVLRVPLSLLLQRFVTTDADLSNAEVGWVEPARPQDLQGGLLGLLLAASTARVRVFHTDPEAVEVVRGDETVLR</sequence>
<keyword evidence="1" id="KW-0812">Transmembrane</keyword>